<feature type="chain" id="PRO_5003638855" description="Fibronectin type-III domain-containing protein" evidence="1">
    <location>
        <begin position="24"/>
        <end position="688"/>
    </location>
</feature>
<protein>
    <recommendedName>
        <fullName evidence="2">Fibronectin type-III domain-containing protein</fullName>
    </recommendedName>
</protein>
<dbReference type="Proteomes" id="UP000004374">
    <property type="component" value="Unassembled WGS sequence"/>
</dbReference>
<sequence>MDAKRLTIIFSLAMLVFASHLQAVSEPAITSQCGPGRPLEPLSGPVEAEQLTTDTLLTSSKDQASLIQTVCVPPGVPTNPQTVLSGMQVTFSWSASANAVHYLLKQKTNSSLAGEIYIAGTSRSFTGAEGYIYAFQVSACNDYGCSPYTTLSNTVTLPAKPSTPPPPAAAFEVDKVKASWSPISGVTQYWIQQSINGGTWTNETNLGSVRYLYVPATANARYQFRIKACNAAGCSGYSAGSNIILVTKAATPSLSVGAGTYVNNASIALSSTAGATIRYTTNGASVTVNSAIYTSPIAITSNTTLMAKAYKAGMLDSDQVTAVYNIKPSTPTISPGGGSFNGATTVSLGSPTSGATLRYTLNNTAVTASSAVYSSPLNISSNSTVRVRAYKAGLAASDEASATFTIKAIRPTISPAGGSFTGSTTVSLSSPTSGATLRYTLNNTAVTSSSAVYSGPLTISSTSTLRVRAYKSGMADSDEASASFSIKALTPTISPTGGTFTGSTTVSLTSPTSGATLRYTVNNTAVTSSSAVYSGPLTISGNTTLRVRAYKSGMADSDEASASFTIKVPVPTLVPQSGVYDNSTMVTITSNMSGATVRYTLNNTAVTASSTIYSGPFPLTSSATIRAKAFKSGLADSNEVSSQITITPFSKVKYIHSDVLGSVIAESDEAGNVTKKTDYKPFGESKDN</sequence>
<organism evidence="3 4">
    <name type="scientific">Rheinheimera nanhaiensis E407-8</name>
    <dbReference type="NCBI Taxonomy" id="562729"/>
    <lineage>
        <taxon>Bacteria</taxon>
        <taxon>Pseudomonadati</taxon>
        <taxon>Pseudomonadota</taxon>
        <taxon>Gammaproteobacteria</taxon>
        <taxon>Chromatiales</taxon>
        <taxon>Chromatiaceae</taxon>
        <taxon>Rheinheimera</taxon>
    </lineage>
</organism>
<name>I1E2S4_9GAMM</name>
<dbReference type="InterPro" id="IPR036116">
    <property type="entry name" value="FN3_sf"/>
</dbReference>
<evidence type="ECO:0000259" key="2">
    <source>
        <dbReference type="SMART" id="SM00060"/>
    </source>
</evidence>
<dbReference type="SMART" id="SM00060">
    <property type="entry name" value="FN3"/>
    <property type="match status" value="2"/>
</dbReference>
<dbReference type="OrthoDB" id="9815903at2"/>
<dbReference type="SUPFAM" id="SSF49265">
    <property type="entry name" value="Fibronectin type III"/>
    <property type="match status" value="1"/>
</dbReference>
<reference evidence="3 4" key="1">
    <citation type="journal article" date="2012" name="J. Bacteriol.">
        <title>Genome Sequence of the Protease-Producing Bacterium Rheinheimera nanhaiensis E407-8T, Isolated from Deep-Sea Sediment of the South China Sea.</title>
        <authorList>
            <person name="Zhang X.-Y."/>
            <person name="Zhang Y.-J."/>
            <person name="Qin Q.-L."/>
            <person name="Xie B.-B."/>
            <person name="Chen X.-L."/>
            <person name="Zhou B.-C."/>
            <person name="Zhang Y.-Z."/>
        </authorList>
    </citation>
    <scope>NUCLEOTIDE SEQUENCE [LARGE SCALE GENOMIC DNA]</scope>
    <source>
        <strain evidence="3 4">E407-8</strain>
    </source>
</reference>
<dbReference type="Pfam" id="PF13290">
    <property type="entry name" value="CHB_HEX_C_1"/>
    <property type="match status" value="5"/>
</dbReference>
<feature type="domain" description="Fibronectin type-III" evidence="2">
    <location>
        <begin position="161"/>
        <end position="235"/>
    </location>
</feature>
<dbReference type="InterPro" id="IPR059177">
    <property type="entry name" value="GH29D-like_dom"/>
</dbReference>
<dbReference type="RefSeq" id="WP_008224308.1">
    <property type="nucleotide sequence ID" value="NZ_BAFK01000033.1"/>
</dbReference>
<keyword evidence="4" id="KW-1185">Reference proteome</keyword>
<dbReference type="EMBL" id="BAFK01000033">
    <property type="protein sequence ID" value="GAB60602.1"/>
    <property type="molecule type" value="Genomic_DNA"/>
</dbReference>
<feature type="signal peptide" evidence="1">
    <location>
        <begin position="1"/>
        <end position="23"/>
    </location>
</feature>
<dbReference type="AlphaFoldDB" id="I1E2S4"/>
<gene>
    <name evidence="3" type="ORF">RNAN_3628</name>
</gene>
<proteinExistence type="predicted"/>
<evidence type="ECO:0000313" key="3">
    <source>
        <dbReference type="EMBL" id="GAB60602.1"/>
    </source>
</evidence>
<evidence type="ECO:0000313" key="4">
    <source>
        <dbReference type="Proteomes" id="UP000004374"/>
    </source>
</evidence>
<dbReference type="Gene3D" id="2.60.40.10">
    <property type="entry name" value="Immunoglobulins"/>
    <property type="match status" value="2"/>
</dbReference>
<dbReference type="InterPro" id="IPR003961">
    <property type="entry name" value="FN3_dom"/>
</dbReference>
<comment type="caution">
    <text evidence="3">The sequence shown here is derived from an EMBL/GenBank/DDBJ whole genome shotgun (WGS) entry which is preliminary data.</text>
</comment>
<accession>I1E2S4</accession>
<feature type="domain" description="Fibronectin type-III" evidence="2">
    <location>
        <begin position="74"/>
        <end position="146"/>
    </location>
</feature>
<keyword evidence="1" id="KW-0732">Signal</keyword>
<dbReference type="InterPro" id="IPR013783">
    <property type="entry name" value="Ig-like_fold"/>
</dbReference>
<dbReference type="STRING" id="562729.RNAN_3628"/>
<dbReference type="Gene3D" id="2.180.10.10">
    <property type="entry name" value="RHS repeat-associated core"/>
    <property type="match status" value="1"/>
</dbReference>
<evidence type="ECO:0000256" key="1">
    <source>
        <dbReference type="SAM" id="SignalP"/>
    </source>
</evidence>